<name>A0ABP1B258_9BRYO</name>
<proteinExistence type="predicted"/>
<reference evidence="1" key="1">
    <citation type="submission" date="2024-03" db="EMBL/GenBank/DDBJ databases">
        <authorList>
            <consortium name="ELIXIR-Norway"/>
            <consortium name="Elixir Norway"/>
        </authorList>
    </citation>
    <scope>NUCLEOTIDE SEQUENCE</scope>
</reference>
<dbReference type="Proteomes" id="UP001497522">
    <property type="component" value="Chromosome 18"/>
</dbReference>
<sequence length="131" mass="14568">MLCALDQSVGQGRHHHQLANYGLSGARHCLDIEQADCKMVALFARRHEGDIRVHFGSCPNGRHVMEFSSMDASIVAVGEIGLQDVLLCWSSHADFLDDLYALSSSTFWKECEDAEALIKPLTITSFCLQRD</sequence>
<gene>
    <name evidence="1" type="ORF">CSSPJE1EN2_LOCUS11854</name>
</gene>
<protein>
    <submittedName>
        <fullName evidence="1">Uncharacterized protein</fullName>
    </submittedName>
</protein>
<organism evidence="1 2">
    <name type="scientific">Sphagnum jensenii</name>
    <dbReference type="NCBI Taxonomy" id="128206"/>
    <lineage>
        <taxon>Eukaryota</taxon>
        <taxon>Viridiplantae</taxon>
        <taxon>Streptophyta</taxon>
        <taxon>Embryophyta</taxon>
        <taxon>Bryophyta</taxon>
        <taxon>Sphagnophytina</taxon>
        <taxon>Sphagnopsida</taxon>
        <taxon>Sphagnales</taxon>
        <taxon>Sphagnaceae</taxon>
        <taxon>Sphagnum</taxon>
    </lineage>
</organism>
<evidence type="ECO:0000313" key="2">
    <source>
        <dbReference type="Proteomes" id="UP001497522"/>
    </source>
</evidence>
<dbReference type="EMBL" id="OZ023719">
    <property type="protein sequence ID" value="CAK9869000.1"/>
    <property type="molecule type" value="Genomic_DNA"/>
</dbReference>
<accession>A0ABP1B258</accession>
<keyword evidence="2" id="KW-1185">Reference proteome</keyword>
<evidence type="ECO:0000313" key="1">
    <source>
        <dbReference type="EMBL" id="CAK9869000.1"/>
    </source>
</evidence>